<gene>
    <name evidence="5" type="ORF">SAMN04487996_12242</name>
</gene>
<dbReference type="Proteomes" id="UP000198748">
    <property type="component" value="Unassembled WGS sequence"/>
</dbReference>
<proteinExistence type="inferred from homology"/>
<dbReference type="InterPro" id="IPR013762">
    <property type="entry name" value="Integrase-like_cat_sf"/>
</dbReference>
<protein>
    <submittedName>
        <fullName evidence="5">Site-specific recombinase XerD</fullName>
    </submittedName>
</protein>
<dbReference type="Gene3D" id="1.10.443.10">
    <property type="entry name" value="Intergrase catalytic core"/>
    <property type="match status" value="1"/>
</dbReference>
<sequence>MALSTKFILASKVNDSREYPIMLRIIINRKNQLVSTKKSCKQENWLESQQQVARGHPKHQEINLLLRTIVSELDFLIISEGKKGRKPTFEEMKSVVRSLTGATKEPESKSLFKLFEDHISLLNQQNRIGYADTFKFTLSSLKGFVKNKDRDLLSINLNFLKKYEEYLMERGCAITTRSVYLRTFRTMWKVAIREKFCPEGHYPFKELAFGKYNNPRTKKRAIQKSQIDQISALEIDPMNNTLINSRNYFLFSFYCRGINFTDLASLKWDNIVDDELEYIRSKTKEEFRFKLHPEAMRILDFYRNLRGNSDAGYIFPILYKRHDSIQSIRYRKQKIRTRVNKDLQELGAILGIQKNLTTYVARHSYATTLRRNGVSKENIGRSLGHDSLKTTDIYLEDIGDPILDELINSTL</sequence>
<dbReference type="PANTHER" id="PTHR30349:SF64">
    <property type="entry name" value="PROPHAGE INTEGRASE INTD-RELATED"/>
    <property type="match status" value="1"/>
</dbReference>
<dbReference type="CDD" id="cd01185">
    <property type="entry name" value="INTN1_C_like"/>
    <property type="match status" value="1"/>
</dbReference>
<dbReference type="PANTHER" id="PTHR30349">
    <property type="entry name" value="PHAGE INTEGRASE-RELATED"/>
    <property type="match status" value="1"/>
</dbReference>
<dbReference type="GO" id="GO:0006310">
    <property type="term" value="P:DNA recombination"/>
    <property type="evidence" value="ECO:0007669"/>
    <property type="project" value="UniProtKB-KW"/>
</dbReference>
<dbReference type="EMBL" id="FNAN01000022">
    <property type="protein sequence ID" value="SDG71179.1"/>
    <property type="molecule type" value="Genomic_DNA"/>
</dbReference>
<dbReference type="Pfam" id="PF00589">
    <property type="entry name" value="Phage_integrase"/>
    <property type="match status" value="1"/>
</dbReference>
<dbReference type="InterPro" id="IPR002104">
    <property type="entry name" value="Integrase_catalytic"/>
</dbReference>
<dbReference type="InterPro" id="IPR035386">
    <property type="entry name" value="Arm-DNA-bind_5"/>
</dbReference>
<dbReference type="GO" id="GO:0015074">
    <property type="term" value="P:DNA integration"/>
    <property type="evidence" value="ECO:0007669"/>
    <property type="project" value="InterPro"/>
</dbReference>
<reference evidence="6" key="1">
    <citation type="submission" date="2016-10" db="EMBL/GenBank/DDBJ databases">
        <authorList>
            <person name="Varghese N."/>
            <person name="Submissions S."/>
        </authorList>
    </citation>
    <scope>NUCLEOTIDE SEQUENCE [LARGE SCALE GENOMIC DNA]</scope>
    <source>
        <strain evidence="6">DSM 25329</strain>
    </source>
</reference>
<dbReference type="InterPro" id="IPR050090">
    <property type="entry name" value="Tyrosine_recombinase_XerCD"/>
</dbReference>
<dbReference type="InterPro" id="IPR010998">
    <property type="entry name" value="Integrase_recombinase_N"/>
</dbReference>
<keyword evidence="2" id="KW-0238">DNA-binding</keyword>
<dbReference type="InterPro" id="IPR025269">
    <property type="entry name" value="SAM-like_dom"/>
</dbReference>
<dbReference type="PROSITE" id="PS51898">
    <property type="entry name" value="TYR_RECOMBINASE"/>
    <property type="match status" value="1"/>
</dbReference>
<evidence type="ECO:0000313" key="5">
    <source>
        <dbReference type="EMBL" id="SDG71179.1"/>
    </source>
</evidence>
<dbReference type="AlphaFoldDB" id="A0A1G7WHF4"/>
<dbReference type="STRING" id="659014.SAMN04487996_12242"/>
<dbReference type="Gene3D" id="1.10.150.130">
    <property type="match status" value="1"/>
</dbReference>
<name>A0A1G7WHF4_9BACT</name>
<evidence type="ECO:0000256" key="2">
    <source>
        <dbReference type="ARBA" id="ARBA00023125"/>
    </source>
</evidence>
<dbReference type="RefSeq" id="WP_090156676.1">
    <property type="nucleotide sequence ID" value="NZ_FNAN01000022.1"/>
</dbReference>
<feature type="domain" description="Tyr recombinase" evidence="4">
    <location>
        <begin position="225"/>
        <end position="408"/>
    </location>
</feature>
<dbReference type="Pfam" id="PF17293">
    <property type="entry name" value="Arm-DNA-bind_5"/>
    <property type="match status" value="1"/>
</dbReference>
<evidence type="ECO:0000313" key="6">
    <source>
        <dbReference type="Proteomes" id="UP000198748"/>
    </source>
</evidence>
<keyword evidence="6" id="KW-1185">Reference proteome</keyword>
<dbReference type="SUPFAM" id="SSF56349">
    <property type="entry name" value="DNA breaking-rejoining enzymes"/>
    <property type="match status" value="1"/>
</dbReference>
<evidence type="ECO:0000259" key="4">
    <source>
        <dbReference type="PROSITE" id="PS51898"/>
    </source>
</evidence>
<dbReference type="OrthoDB" id="1094492at2"/>
<organism evidence="5 6">
    <name type="scientific">Dyadobacter soli</name>
    <dbReference type="NCBI Taxonomy" id="659014"/>
    <lineage>
        <taxon>Bacteria</taxon>
        <taxon>Pseudomonadati</taxon>
        <taxon>Bacteroidota</taxon>
        <taxon>Cytophagia</taxon>
        <taxon>Cytophagales</taxon>
        <taxon>Spirosomataceae</taxon>
        <taxon>Dyadobacter</taxon>
    </lineage>
</organism>
<evidence type="ECO:0000256" key="3">
    <source>
        <dbReference type="ARBA" id="ARBA00023172"/>
    </source>
</evidence>
<evidence type="ECO:0000256" key="1">
    <source>
        <dbReference type="ARBA" id="ARBA00008857"/>
    </source>
</evidence>
<dbReference type="InterPro" id="IPR011010">
    <property type="entry name" value="DNA_brk_join_enz"/>
</dbReference>
<dbReference type="GO" id="GO:0003677">
    <property type="term" value="F:DNA binding"/>
    <property type="evidence" value="ECO:0007669"/>
    <property type="project" value="UniProtKB-KW"/>
</dbReference>
<dbReference type="Pfam" id="PF13102">
    <property type="entry name" value="Phage_int_SAM_5"/>
    <property type="match status" value="1"/>
</dbReference>
<accession>A0A1G7WHF4</accession>
<comment type="similarity">
    <text evidence="1">Belongs to the 'phage' integrase family.</text>
</comment>
<keyword evidence="3" id="KW-0233">DNA recombination</keyword>